<evidence type="ECO:0000313" key="24">
    <source>
        <dbReference type="Ensembl" id="ENSDCDP00010041122.1"/>
    </source>
</evidence>
<dbReference type="GO" id="GO:0030027">
    <property type="term" value="C:lamellipodium"/>
    <property type="evidence" value="ECO:0007669"/>
    <property type="project" value="UniProtKB-SubCell"/>
</dbReference>
<keyword evidence="8" id="KW-1003">Cell membrane</keyword>
<evidence type="ECO:0000256" key="8">
    <source>
        <dbReference type="ARBA" id="ARBA00022475"/>
    </source>
</evidence>
<evidence type="ECO:0000256" key="12">
    <source>
        <dbReference type="ARBA" id="ARBA00022729"/>
    </source>
</evidence>
<evidence type="ECO:0000256" key="11">
    <source>
        <dbReference type="ARBA" id="ARBA00022692"/>
    </source>
</evidence>
<keyword evidence="12" id="KW-0732">Signal</keyword>
<dbReference type="GO" id="GO:0007155">
    <property type="term" value="P:cell adhesion"/>
    <property type="evidence" value="ECO:0007669"/>
    <property type="project" value="UniProtKB-KW"/>
</dbReference>
<reference evidence="24 25" key="1">
    <citation type="submission" date="2020-06" db="EMBL/GenBank/DDBJ databases">
        <authorList>
            <consortium name="Wellcome Sanger Institute Data Sharing"/>
        </authorList>
    </citation>
    <scope>NUCLEOTIDE SEQUENCE [LARGE SCALE GENOMIC DNA]</scope>
</reference>
<evidence type="ECO:0000256" key="3">
    <source>
        <dbReference type="ARBA" id="ARBA00004486"/>
    </source>
</evidence>
<keyword evidence="15" id="KW-0339">Growth factor</keyword>
<dbReference type="InterPro" id="IPR009079">
    <property type="entry name" value="4_helix_cytokine-like_core"/>
</dbReference>
<evidence type="ECO:0000256" key="4">
    <source>
        <dbReference type="ARBA" id="ARBA00004510"/>
    </source>
</evidence>
<name>A0AAY4D6I7_9TELE</name>
<dbReference type="Pfam" id="PF02404">
    <property type="entry name" value="SCF"/>
    <property type="match status" value="1"/>
</dbReference>
<dbReference type="GO" id="GO:0005856">
    <property type="term" value="C:cytoskeleton"/>
    <property type="evidence" value="ECO:0007669"/>
    <property type="project" value="UniProtKB-SubCell"/>
</dbReference>
<evidence type="ECO:0000256" key="14">
    <source>
        <dbReference type="ARBA" id="ARBA00022989"/>
    </source>
</evidence>
<dbReference type="PANTHER" id="PTHR11574">
    <property type="entry name" value="KIT LIGAND"/>
    <property type="match status" value="1"/>
</dbReference>
<evidence type="ECO:0000256" key="17">
    <source>
        <dbReference type="ARBA" id="ARBA00023157"/>
    </source>
</evidence>
<sequence length="242" mass="27216">MLTETLTFSFCDCLFSNVCFQIGESPCVLLLLFSSLVASDGEGRTPVTDDVATLNLLKENIPKDYRIPIHYIPKELAGQCWLQLNIYPVERSLSQLASKFGNLSTNRENITIFITMLQGLRLMIDDEERVTWATGPYFDYIKEFFGAAAKTPGKLSCVPPPCPRPSQSPTGLRHAQRCKHALLPLLHNTEADEHCPVRWRQLGPYTGESEEKTSGHHFHCCFCHPLIQSVDGKSLSNRFSEP</sequence>
<keyword evidence="10" id="KW-0964">Secreted</keyword>
<keyword evidence="16" id="KW-0472">Membrane</keyword>
<keyword evidence="14" id="KW-1133">Transmembrane helix</keyword>
<dbReference type="GO" id="GO:0005173">
    <property type="term" value="F:stem cell factor receptor binding"/>
    <property type="evidence" value="ECO:0007669"/>
    <property type="project" value="InterPro"/>
</dbReference>
<evidence type="ECO:0000256" key="21">
    <source>
        <dbReference type="ARBA" id="ARBA00030364"/>
    </source>
</evidence>
<evidence type="ECO:0000256" key="16">
    <source>
        <dbReference type="ARBA" id="ARBA00023136"/>
    </source>
</evidence>
<dbReference type="GO" id="GO:0005886">
    <property type="term" value="C:plasma membrane"/>
    <property type="evidence" value="ECO:0007669"/>
    <property type="project" value="UniProtKB-SubCell"/>
</dbReference>
<dbReference type="GO" id="GO:0008284">
    <property type="term" value="P:positive regulation of cell population proliferation"/>
    <property type="evidence" value="ECO:0007669"/>
    <property type="project" value="TreeGrafter"/>
</dbReference>
<evidence type="ECO:0000256" key="18">
    <source>
        <dbReference type="ARBA" id="ARBA00023180"/>
    </source>
</evidence>
<reference evidence="24" key="2">
    <citation type="submission" date="2025-08" db="UniProtKB">
        <authorList>
            <consortium name="Ensembl"/>
        </authorList>
    </citation>
    <scope>IDENTIFICATION</scope>
</reference>
<dbReference type="GO" id="GO:0030175">
    <property type="term" value="C:filopodium"/>
    <property type="evidence" value="ECO:0007669"/>
    <property type="project" value="UniProtKB-SubCell"/>
</dbReference>
<keyword evidence="25" id="KW-1185">Reference proteome</keyword>
<evidence type="ECO:0000256" key="5">
    <source>
        <dbReference type="ARBA" id="ARBA00004613"/>
    </source>
</evidence>
<keyword evidence="20" id="KW-0966">Cell projection</keyword>
<evidence type="ECO:0000313" key="25">
    <source>
        <dbReference type="Proteomes" id="UP000694580"/>
    </source>
</evidence>
<evidence type="ECO:0000256" key="13">
    <source>
        <dbReference type="ARBA" id="ARBA00022889"/>
    </source>
</evidence>
<evidence type="ECO:0000256" key="6">
    <source>
        <dbReference type="ARBA" id="ARBA00010419"/>
    </source>
</evidence>
<dbReference type="GeneTree" id="ENSGT00390000018272"/>
<keyword evidence="13" id="KW-0130">Cell adhesion</keyword>
<dbReference type="GO" id="GO:0005125">
    <property type="term" value="F:cytokine activity"/>
    <property type="evidence" value="ECO:0007669"/>
    <property type="project" value="TreeGrafter"/>
</dbReference>
<evidence type="ECO:0000256" key="2">
    <source>
        <dbReference type="ARBA" id="ARBA00004251"/>
    </source>
</evidence>
<evidence type="ECO:0000256" key="1">
    <source>
        <dbReference type="ARBA" id="ARBA00004245"/>
    </source>
</evidence>
<dbReference type="SUPFAM" id="SSF47266">
    <property type="entry name" value="4-helical cytokines"/>
    <property type="match status" value="1"/>
</dbReference>
<protein>
    <recommendedName>
        <fullName evidence="7">Kit ligand</fullName>
    </recommendedName>
    <alternativeName>
        <fullName evidence="21">Mast cell growth factor</fullName>
    </alternativeName>
    <alternativeName>
        <fullName evidence="23">Stem cell factor</fullName>
    </alternativeName>
    <alternativeName>
        <fullName evidence="22">c-Kit ligand</fullName>
    </alternativeName>
</protein>
<reference evidence="24" key="3">
    <citation type="submission" date="2025-09" db="UniProtKB">
        <authorList>
            <consortium name="Ensembl"/>
        </authorList>
    </citation>
    <scope>IDENTIFICATION</scope>
</reference>
<dbReference type="Proteomes" id="UP000694580">
    <property type="component" value="Chromosome 15"/>
</dbReference>
<evidence type="ECO:0000256" key="22">
    <source>
        <dbReference type="ARBA" id="ARBA00032898"/>
    </source>
</evidence>
<comment type="subcellular location">
    <subcellularLocation>
        <location evidence="2">Cell membrane</location>
        <topology evidence="2">Single-pass type I membrane protein</topology>
    </subcellularLocation>
    <subcellularLocation>
        <location evidence="3">Cell projection</location>
        <location evidence="3">Filopodium</location>
    </subcellularLocation>
    <subcellularLocation>
        <location evidence="4">Cell projection</location>
        <location evidence="4">Lamellipodium</location>
    </subcellularLocation>
    <subcellularLocation>
        <location evidence="1">Cytoplasm</location>
        <location evidence="1">Cytoskeleton</location>
    </subcellularLocation>
    <subcellularLocation>
        <location evidence="5">Secreted</location>
    </subcellularLocation>
</comment>
<dbReference type="AlphaFoldDB" id="A0AAY4D6I7"/>
<accession>A0AAY4D6I7</accession>
<organism evidence="24 25">
    <name type="scientific">Denticeps clupeoides</name>
    <name type="common">denticle herring</name>
    <dbReference type="NCBI Taxonomy" id="299321"/>
    <lineage>
        <taxon>Eukaryota</taxon>
        <taxon>Metazoa</taxon>
        <taxon>Chordata</taxon>
        <taxon>Craniata</taxon>
        <taxon>Vertebrata</taxon>
        <taxon>Euteleostomi</taxon>
        <taxon>Actinopterygii</taxon>
        <taxon>Neopterygii</taxon>
        <taxon>Teleostei</taxon>
        <taxon>Clupei</taxon>
        <taxon>Clupeiformes</taxon>
        <taxon>Denticipitoidei</taxon>
        <taxon>Denticipitidae</taxon>
        <taxon>Denticeps</taxon>
    </lineage>
</organism>
<keyword evidence="17" id="KW-1015">Disulfide bond</keyword>
<evidence type="ECO:0000256" key="19">
    <source>
        <dbReference type="ARBA" id="ARBA00023212"/>
    </source>
</evidence>
<proteinExistence type="inferred from homology"/>
<keyword evidence="9" id="KW-0963">Cytoplasm</keyword>
<evidence type="ECO:0000256" key="10">
    <source>
        <dbReference type="ARBA" id="ARBA00022525"/>
    </source>
</evidence>
<dbReference type="Gene3D" id="1.20.1250.10">
    <property type="match status" value="1"/>
</dbReference>
<evidence type="ECO:0000256" key="7">
    <source>
        <dbReference type="ARBA" id="ARBA00017304"/>
    </source>
</evidence>
<keyword evidence="18" id="KW-0325">Glycoprotein</keyword>
<evidence type="ECO:0000256" key="23">
    <source>
        <dbReference type="ARBA" id="ARBA00033123"/>
    </source>
</evidence>
<evidence type="ECO:0000256" key="9">
    <source>
        <dbReference type="ARBA" id="ARBA00022490"/>
    </source>
</evidence>
<dbReference type="Ensembl" id="ENSDCDT00010051063.1">
    <property type="protein sequence ID" value="ENSDCDP00010041122.1"/>
    <property type="gene ID" value="ENSDCDG00010026156.1"/>
</dbReference>
<dbReference type="GO" id="GO:0008083">
    <property type="term" value="F:growth factor activity"/>
    <property type="evidence" value="ECO:0007669"/>
    <property type="project" value="UniProtKB-KW"/>
</dbReference>
<evidence type="ECO:0000256" key="15">
    <source>
        <dbReference type="ARBA" id="ARBA00023030"/>
    </source>
</evidence>
<comment type="similarity">
    <text evidence="6">Belongs to the SCF family.</text>
</comment>
<keyword evidence="19" id="KW-0206">Cytoskeleton</keyword>
<dbReference type="InterPro" id="IPR003452">
    <property type="entry name" value="SCF"/>
</dbReference>
<dbReference type="GO" id="GO:0005576">
    <property type="term" value="C:extracellular region"/>
    <property type="evidence" value="ECO:0007669"/>
    <property type="project" value="UniProtKB-SubCell"/>
</dbReference>
<evidence type="ECO:0000256" key="20">
    <source>
        <dbReference type="ARBA" id="ARBA00023273"/>
    </source>
</evidence>
<keyword evidence="11" id="KW-0812">Transmembrane</keyword>
<dbReference type="PANTHER" id="PTHR11574:SF0">
    <property type="entry name" value="KIT LIGAND"/>
    <property type="match status" value="1"/>
</dbReference>